<comment type="caution">
    <text evidence="2">The sequence shown here is derived from an EMBL/GenBank/DDBJ whole genome shotgun (WGS) entry which is preliminary data.</text>
</comment>
<dbReference type="Proteomes" id="UP000554482">
    <property type="component" value="Unassembled WGS sequence"/>
</dbReference>
<feature type="non-terminal residue" evidence="2">
    <location>
        <position position="1"/>
    </location>
</feature>
<dbReference type="AlphaFoldDB" id="A0A7J6WE82"/>
<dbReference type="InterPro" id="IPR004252">
    <property type="entry name" value="Probable_transposase_24"/>
</dbReference>
<evidence type="ECO:0000256" key="1">
    <source>
        <dbReference type="SAM" id="MobiDB-lite"/>
    </source>
</evidence>
<dbReference type="Pfam" id="PF03004">
    <property type="entry name" value="Transposase_24"/>
    <property type="match status" value="1"/>
</dbReference>
<organism evidence="2 3">
    <name type="scientific">Thalictrum thalictroides</name>
    <name type="common">Rue-anemone</name>
    <name type="synonym">Anemone thalictroides</name>
    <dbReference type="NCBI Taxonomy" id="46969"/>
    <lineage>
        <taxon>Eukaryota</taxon>
        <taxon>Viridiplantae</taxon>
        <taxon>Streptophyta</taxon>
        <taxon>Embryophyta</taxon>
        <taxon>Tracheophyta</taxon>
        <taxon>Spermatophyta</taxon>
        <taxon>Magnoliopsida</taxon>
        <taxon>Ranunculales</taxon>
        <taxon>Ranunculaceae</taxon>
        <taxon>Thalictroideae</taxon>
        <taxon>Thalictrum</taxon>
    </lineage>
</organism>
<protein>
    <submittedName>
        <fullName evidence="2">Histidine kinase 3-like</fullName>
    </submittedName>
</protein>
<dbReference type="EMBL" id="JABWDY010017633">
    <property type="protein sequence ID" value="KAF5195217.1"/>
    <property type="molecule type" value="Genomic_DNA"/>
</dbReference>
<accession>A0A7J6WE82</accession>
<reference evidence="2 3" key="1">
    <citation type="submission" date="2020-06" db="EMBL/GenBank/DDBJ databases">
        <title>Transcriptomic and genomic resources for Thalictrum thalictroides and T. hernandezii: Facilitating candidate gene discovery in an emerging model plant lineage.</title>
        <authorList>
            <person name="Arias T."/>
            <person name="Riano-Pachon D.M."/>
            <person name="Di Stilio V.S."/>
        </authorList>
    </citation>
    <scope>NUCLEOTIDE SEQUENCE [LARGE SCALE GENOMIC DNA]</scope>
    <source>
        <strain evidence="3">cv. WT478/WT964</strain>
        <tissue evidence="2">Leaves</tissue>
    </source>
</reference>
<evidence type="ECO:0000313" key="3">
    <source>
        <dbReference type="Proteomes" id="UP000554482"/>
    </source>
</evidence>
<keyword evidence="2" id="KW-0418">Kinase</keyword>
<keyword evidence="3" id="KW-1185">Reference proteome</keyword>
<name>A0A7J6WE82_THATH</name>
<gene>
    <name evidence="2" type="ORF">FRX31_015196</name>
</gene>
<evidence type="ECO:0000313" key="2">
    <source>
        <dbReference type="EMBL" id="KAF5195217.1"/>
    </source>
</evidence>
<proteinExistence type="predicted"/>
<feature type="region of interest" description="Disordered" evidence="1">
    <location>
        <begin position="1"/>
        <end position="25"/>
    </location>
</feature>
<keyword evidence="2" id="KW-0808">Transferase</keyword>
<sequence length="300" mass="33058">MQVLSEQNRSNRKEQKLPNCSGRTPAQVVRYKTAQDLGVDSSEVGRGHTFLAMHTHPDKTPQNFGIFAAIQSSMSSNPESQNTCNDAVTEVLGPDSRGRFRAGGAGVCKTQMKKMANIKKKQAYEGRKNEEWKTSIQGQLAEVTDAVKDLTSIVCDMRSVPQTGSHRGERALSSDVGKMVKVLGGWPTIEYAWGIVKNVDPIRKYCERCLGDGNYLLYVTNVLFTEKGHIFVTVNLVDEVMSSIEVETNESAMNTLSGFPVADRRCGWGGFKTLNKEDPPSPQTFSTSELINLIVSVEDT</sequence>
<dbReference type="GO" id="GO:0016301">
    <property type="term" value="F:kinase activity"/>
    <property type="evidence" value="ECO:0007669"/>
    <property type="project" value="UniProtKB-KW"/>
</dbReference>